<proteinExistence type="predicted"/>
<evidence type="ECO:0000313" key="1">
    <source>
        <dbReference type="EMBL" id="GDY29854.1"/>
    </source>
</evidence>
<keyword evidence="2" id="KW-1185">Reference proteome</keyword>
<dbReference type="Proteomes" id="UP000298860">
    <property type="component" value="Unassembled WGS sequence"/>
</dbReference>
<sequence>MRQAEWLLADAAHRLPTGSYPVAEQDALAHALDQLAHAIRLRRSAAAEQPAVELPVSG</sequence>
<evidence type="ECO:0000313" key="2">
    <source>
        <dbReference type="Proteomes" id="UP000298860"/>
    </source>
</evidence>
<reference evidence="2" key="1">
    <citation type="submission" date="2019-04" db="EMBL/GenBank/DDBJ databases">
        <title>Draft genome sequence of Pseudonocardiaceae bacterium SL3-2-4.</title>
        <authorList>
            <person name="Ningsih F."/>
            <person name="Yokota A."/>
            <person name="Sakai Y."/>
            <person name="Nanatani K."/>
            <person name="Yabe S."/>
            <person name="Oetari A."/>
            <person name="Sjamsuridzal W."/>
        </authorList>
    </citation>
    <scope>NUCLEOTIDE SEQUENCE [LARGE SCALE GENOMIC DNA]</scope>
    <source>
        <strain evidence="2">SL3-2-4</strain>
    </source>
</reference>
<protein>
    <submittedName>
        <fullName evidence="1">Uncharacterized protein</fullName>
    </submittedName>
</protein>
<accession>A0A4D4J335</accession>
<organism evidence="1 2">
    <name type="scientific">Gandjariella thermophila</name>
    <dbReference type="NCBI Taxonomy" id="1931992"/>
    <lineage>
        <taxon>Bacteria</taxon>
        <taxon>Bacillati</taxon>
        <taxon>Actinomycetota</taxon>
        <taxon>Actinomycetes</taxon>
        <taxon>Pseudonocardiales</taxon>
        <taxon>Pseudonocardiaceae</taxon>
        <taxon>Gandjariella</taxon>
    </lineage>
</organism>
<dbReference type="RefSeq" id="WP_153816541.1">
    <property type="nucleotide sequence ID" value="NZ_BJFL01000005.1"/>
</dbReference>
<name>A0A4D4J335_9PSEU</name>
<gene>
    <name evidence="1" type="ORF">GTS_14870</name>
</gene>
<comment type="caution">
    <text evidence="1">The sequence shown here is derived from an EMBL/GenBank/DDBJ whole genome shotgun (WGS) entry which is preliminary data.</text>
</comment>
<dbReference type="EMBL" id="BJFL01000005">
    <property type="protein sequence ID" value="GDY29854.1"/>
    <property type="molecule type" value="Genomic_DNA"/>
</dbReference>
<dbReference type="AlphaFoldDB" id="A0A4D4J335"/>